<organism evidence="1 2">
    <name type="scientific">Eumeta variegata</name>
    <name type="common">Bagworm moth</name>
    <name type="synonym">Eumeta japonica</name>
    <dbReference type="NCBI Taxonomy" id="151549"/>
    <lineage>
        <taxon>Eukaryota</taxon>
        <taxon>Metazoa</taxon>
        <taxon>Ecdysozoa</taxon>
        <taxon>Arthropoda</taxon>
        <taxon>Hexapoda</taxon>
        <taxon>Insecta</taxon>
        <taxon>Pterygota</taxon>
        <taxon>Neoptera</taxon>
        <taxon>Endopterygota</taxon>
        <taxon>Lepidoptera</taxon>
        <taxon>Glossata</taxon>
        <taxon>Ditrysia</taxon>
        <taxon>Tineoidea</taxon>
        <taxon>Psychidae</taxon>
        <taxon>Oiketicinae</taxon>
        <taxon>Eumeta</taxon>
    </lineage>
</organism>
<evidence type="ECO:0000313" key="2">
    <source>
        <dbReference type="Proteomes" id="UP000299102"/>
    </source>
</evidence>
<comment type="caution">
    <text evidence="1">The sequence shown here is derived from an EMBL/GenBank/DDBJ whole genome shotgun (WGS) entry which is preliminary data.</text>
</comment>
<dbReference type="Proteomes" id="UP000299102">
    <property type="component" value="Unassembled WGS sequence"/>
</dbReference>
<dbReference type="AlphaFoldDB" id="A0A4C1X1Y2"/>
<reference evidence="1 2" key="1">
    <citation type="journal article" date="2019" name="Commun. Biol.">
        <title>The bagworm genome reveals a unique fibroin gene that provides high tensile strength.</title>
        <authorList>
            <person name="Kono N."/>
            <person name="Nakamura H."/>
            <person name="Ohtoshi R."/>
            <person name="Tomita M."/>
            <person name="Numata K."/>
            <person name="Arakawa K."/>
        </authorList>
    </citation>
    <scope>NUCLEOTIDE SEQUENCE [LARGE SCALE GENOMIC DNA]</scope>
</reference>
<proteinExistence type="predicted"/>
<evidence type="ECO:0000313" key="1">
    <source>
        <dbReference type="EMBL" id="GBP57100.1"/>
    </source>
</evidence>
<name>A0A4C1X1Y2_EUMVA</name>
<gene>
    <name evidence="1" type="ORF">EVAR_36768_1</name>
</gene>
<sequence>MKTRFTFQSSHFTYHEDISLLCSRSAEAVQVRLLTGCNVLAARSSPAGEKLCYAISADGNSASAVSVLLSLPLSVTQRSLSDVKRKDQEFAMGRQTREKTTLLLLLASTSASVVRVRAASALQPTTGGRTRTAGKGDRIGRL</sequence>
<protein>
    <submittedName>
        <fullName evidence="1">Uncharacterized protein</fullName>
    </submittedName>
</protein>
<accession>A0A4C1X1Y2</accession>
<keyword evidence="2" id="KW-1185">Reference proteome</keyword>
<dbReference type="EMBL" id="BGZK01000708">
    <property type="protein sequence ID" value="GBP57100.1"/>
    <property type="molecule type" value="Genomic_DNA"/>
</dbReference>